<evidence type="ECO:0000313" key="8">
    <source>
        <dbReference type="Proteomes" id="UP001178888"/>
    </source>
</evidence>
<dbReference type="Proteomes" id="UP001178888">
    <property type="component" value="Unassembled WGS sequence"/>
</dbReference>
<feature type="domain" description="Peptidase M1 membrane alanine aminopeptidase" evidence="4">
    <location>
        <begin position="286"/>
        <end position="475"/>
    </location>
</feature>
<dbReference type="PANTHER" id="PTHR45726">
    <property type="entry name" value="LEUKOTRIENE A-4 HYDROLASE"/>
    <property type="match status" value="1"/>
</dbReference>
<dbReference type="InterPro" id="IPR034015">
    <property type="entry name" value="M1_LTA4H"/>
</dbReference>
<keyword evidence="3" id="KW-1133">Transmembrane helix</keyword>
<reference evidence="5" key="2">
    <citation type="submission" date="2023-08" db="EMBL/GenBank/DDBJ databases">
        <title>Nitrogen cycling bacteria in agricultural field soils.</title>
        <authorList>
            <person name="Jang J."/>
        </authorList>
    </citation>
    <scope>NUCLEOTIDE SEQUENCE</scope>
    <source>
        <strain evidence="5">PS3-36</strain>
    </source>
</reference>
<evidence type="ECO:0000256" key="3">
    <source>
        <dbReference type="SAM" id="Phobius"/>
    </source>
</evidence>
<keyword evidence="2" id="KW-0862">Zinc</keyword>
<dbReference type="InterPro" id="IPR027268">
    <property type="entry name" value="Peptidase_M4/M1_CTD_sf"/>
</dbReference>
<evidence type="ECO:0000313" key="7">
    <source>
        <dbReference type="Proteomes" id="UP000295132"/>
    </source>
</evidence>
<sequence length="481" mass="55796">MWGDTIYNKKFVLILLPVIIVISFATWLLLKDIKQAESSKIEKTPKMQFSPKSVPPGSQSQYNIRLSMNQDGRLHLETTVKVKNVSKDSWDNLVFYFIPNMFTKNNSPQLEHPSIVQFDKVAVGGEKVDFKLDKDTLTIPLVSKLDSNKEVTVDFAYDLTLPENGYRFTKENGNYYLAQFYPMVATYRNHKWNKEEYTTHGETYHTAFSDFKVTYDIPNDYTIVSTSKNDKYPSENKGSFEVRNVKELFMAILKKPNVTEKKEGNVNIRVFGNQEDKDLNMDISETASDALTFFQKNIGSYPFKQLDIVLNQMGMEYPGIVTAGSIRNLGSVNPAGLKYMVVHEIAHQWFYGMISNDPYNEAWLDEGFADFAAKLYYFSKSKHDNPFSSIPIEQLNLPVNMPLDKYTSNASSYFYGKSEVMLWKLFEKRGGIKEAEKFLKCYYDFYKYKEVNTQEFVRFTKYYFNLKSNSVFKGWLLLMDS</sequence>
<dbReference type="GO" id="GO:0008270">
    <property type="term" value="F:zinc ion binding"/>
    <property type="evidence" value="ECO:0007669"/>
    <property type="project" value="InterPro"/>
</dbReference>
<feature type="active site" description="Proton acceptor" evidence="1">
    <location>
        <position position="344"/>
    </location>
</feature>
<dbReference type="PANTHER" id="PTHR45726:SF3">
    <property type="entry name" value="LEUKOTRIENE A-4 HYDROLASE"/>
    <property type="match status" value="1"/>
</dbReference>
<feature type="active site" description="Proton donor" evidence="1">
    <location>
        <position position="415"/>
    </location>
</feature>
<dbReference type="EMBL" id="JAVGVR010000001">
    <property type="protein sequence ID" value="MDQ6596416.1"/>
    <property type="molecule type" value="Genomic_DNA"/>
</dbReference>
<evidence type="ECO:0000259" key="4">
    <source>
        <dbReference type="Pfam" id="PF01433"/>
    </source>
</evidence>
<keyword evidence="2" id="KW-0479">Metal-binding</keyword>
<dbReference type="EMBL" id="SMYO01000046">
    <property type="protein sequence ID" value="TDK54657.1"/>
    <property type="molecule type" value="Genomic_DNA"/>
</dbReference>
<dbReference type="SUPFAM" id="SSF55486">
    <property type="entry name" value="Metalloproteases ('zincins'), catalytic domain"/>
    <property type="match status" value="1"/>
</dbReference>
<dbReference type="GO" id="GO:0008237">
    <property type="term" value="F:metallopeptidase activity"/>
    <property type="evidence" value="ECO:0007669"/>
    <property type="project" value="InterPro"/>
</dbReference>
<dbReference type="InterPro" id="IPR014782">
    <property type="entry name" value="Peptidase_M1_dom"/>
</dbReference>
<comment type="cofactor">
    <cofactor evidence="2">
        <name>Zn(2+)</name>
        <dbReference type="ChEBI" id="CHEBI:29105"/>
    </cofactor>
    <text evidence="2">Binds 1 zinc ion per subunit.</text>
</comment>
<dbReference type="Pfam" id="PF01433">
    <property type="entry name" value="Peptidase_M1"/>
    <property type="match status" value="1"/>
</dbReference>
<evidence type="ECO:0000313" key="5">
    <source>
        <dbReference type="EMBL" id="MDQ6596416.1"/>
    </source>
</evidence>
<protein>
    <submittedName>
        <fullName evidence="5">M1 family metallopeptidase</fullName>
        <ecNumber evidence="5">3.4.11.-</ecNumber>
    </submittedName>
    <submittedName>
        <fullName evidence="6">M1 family peptidase</fullName>
    </submittedName>
</protein>
<reference evidence="6 7" key="1">
    <citation type="submission" date="2019-03" db="EMBL/GenBank/DDBJ databases">
        <title>Bacillus niacini sp. nov. a Nicotinate-Metabolizing Mesophile Isolated from Soil.</title>
        <authorList>
            <person name="Zhang G."/>
        </authorList>
    </citation>
    <scope>NUCLEOTIDE SEQUENCE [LARGE SCALE GENOMIC DNA]</scope>
    <source>
        <strain evidence="6 7">WN066</strain>
    </source>
</reference>
<proteinExistence type="predicted"/>
<dbReference type="AlphaFoldDB" id="A0A4R5VJL3"/>
<dbReference type="RefSeq" id="WP_133340413.1">
    <property type="nucleotide sequence ID" value="NZ_JAVGVR010000001.1"/>
</dbReference>
<dbReference type="GO" id="GO:0004177">
    <property type="term" value="F:aminopeptidase activity"/>
    <property type="evidence" value="ECO:0007669"/>
    <property type="project" value="UniProtKB-KW"/>
</dbReference>
<keyword evidence="5" id="KW-0645">Protease</keyword>
<feature type="binding site" evidence="2">
    <location>
        <position position="366"/>
    </location>
    <ligand>
        <name>Zn(2+)</name>
        <dbReference type="ChEBI" id="CHEBI:29105"/>
        <note>catalytic</note>
    </ligand>
</feature>
<keyword evidence="3" id="KW-0812">Transmembrane</keyword>
<feature type="binding site" evidence="2">
    <location>
        <position position="347"/>
    </location>
    <ligand>
        <name>Zn(2+)</name>
        <dbReference type="ChEBI" id="CHEBI:29105"/>
        <note>catalytic</note>
    </ligand>
</feature>
<comment type="caution">
    <text evidence="6">The sequence shown here is derived from an EMBL/GenBank/DDBJ whole genome shotgun (WGS) entry which is preliminary data.</text>
</comment>
<name>A0A4R5VJL3_9BACI</name>
<evidence type="ECO:0000313" key="6">
    <source>
        <dbReference type="EMBL" id="TDK54657.1"/>
    </source>
</evidence>
<keyword evidence="8" id="KW-1185">Reference proteome</keyword>
<gene>
    <name evidence="6" type="ORF">E2K98_29275</name>
    <name evidence="5" type="ORF">RCG21_08495</name>
</gene>
<keyword evidence="5" id="KW-0031">Aminopeptidase</keyword>
<organism evidence="6 7">
    <name type="scientific">Bacillus salipaludis</name>
    <dbReference type="NCBI Taxonomy" id="2547811"/>
    <lineage>
        <taxon>Bacteria</taxon>
        <taxon>Bacillati</taxon>
        <taxon>Bacillota</taxon>
        <taxon>Bacilli</taxon>
        <taxon>Bacillales</taxon>
        <taxon>Bacillaceae</taxon>
        <taxon>Bacillus</taxon>
    </lineage>
</organism>
<keyword evidence="5" id="KW-0378">Hydrolase</keyword>
<feature type="transmembrane region" description="Helical" evidence="3">
    <location>
        <begin position="12"/>
        <end position="30"/>
    </location>
</feature>
<evidence type="ECO:0000256" key="2">
    <source>
        <dbReference type="PIRSR" id="PIRSR634015-3"/>
    </source>
</evidence>
<keyword evidence="3" id="KW-0472">Membrane</keyword>
<evidence type="ECO:0000256" key="1">
    <source>
        <dbReference type="PIRSR" id="PIRSR634015-1"/>
    </source>
</evidence>
<dbReference type="CDD" id="cd09604">
    <property type="entry name" value="M1_APN_like"/>
    <property type="match status" value="1"/>
</dbReference>
<accession>A0A4R5VJL3</accession>
<dbReference type="Gene3D" id="1.10.390.10">
    <property type="entry name" value="Neutral Protease Domain 2"/>
    <property type="match status" value="1"/>
</dbReference>
<dbReference type="EC" id="3.4.11.-" evidence="5"/>
<dbReference type="Proteomes" id="UP000295132">
    <property type="component" value="Unassembled WGS sequence"/>
</dbReference>
<feature type="binding site" evidence="2">
    <location>
        <position position="343"/>
    </location>
    <ligand>
        <name>Zn(2+)</name>
        <dbReference type="ChEBI" id="CHEBI:29105"/>
        <note>catalytic</note>
    </ligand>
</feature>